<feature type="signal peptide" evidence="4">
    <location>
        <begin position="1"/>
        <end position="24"/>
    </location>
</feature>
<organism evidence="6 7">
    <name type="scientific">Lacibacterium aquatile</name>
    <dbReference type="NCBI Taxonomy" id="1168082"/>
    <lineage>
        <taxon>Bacteria</taxon>
        <taxon>Pseudomonadati</taxon>
        <taxon>Pseudomonadota</taxon>
        <taxon>Alphaproteobacteria</taxon>
        <taxon>Rhodospirillales</taxon>
        <taxon>Rhodospirillaceae</taxon>
    </lineage>
</organism>
<feature type="chain" id="PRO_5045812051" evidence="4">
    <location>
        <begin position="25"/>
        <end position="533"/>
    </location>
</feature>
<keyword evidence="7" id="KW-1185">Reference proteome</keyword>
<reference evidence="7" key="1">
    <citation type="journal article" date="2019" name="Int. J. Syst. Evol. Microbiol.">
        <title>The Global Catalogue of Microorganisms (GCM) 10K type strain sequencing project: providing services to taxonomists for standard genome sequencing and annotation.</title>
        <authorList>
            <consortium name="The Broad Institute Genomics Platform"/>
            <consortium name="The Broad Institute Genome Sequencing Center for Infectious Disease"/>
            <person name="Wu L."/>
            <person name="Ma J."/>
        </authorList>
    </citation>
    <scope>NUCLEOTIDE SEQUENCE [LARGE SCALE GENOMIC DNA]</scope>
    <source>
        <strain evidence="7">CGMCC 1.19062</strain>
    </source>
</reference>
<dbReference type="RefSeq" id="WP_379877899.1">
    <property type="nucleotide sequence ID" value="NZ_JBHUIP010000014.1"/>
</dbReference>
<dbReference type="PROSITE" id="PS01040">
    <property type="entry name" value="SBP_BACTERIAL_5"/>
    <property type="match status" value="1"/>
</dbReference>
<evidence type="ECO:0000256" key="3">
    <source>
        <dbReference type="ARBA" id="ARBA00022729"/>
    </source>
</evidence>
<dbReference type="InterPro" id="IPR039424">
    <property type="entry name" value="SBP_5"/>
</dbReference>
<dbReference type="EMBL" id="JBHUIP010000014">
    <property type="protein sequence ID" value="MFD2264775.1"/>
    <property type="molecule type" value="Genomic_DNA"/>
</dbReference>
<evidence type="ECO:0000313" key="6">
    <source>
        <dbReference type="EMBL" id="MFD2264775.1"/>
    </source>
</evidence>
<protein>
    <submittedName>
        <fullName evidence="6">ABC transporter substrate-binding protein</fullName>
    </submittedName>
</protein>
<dbReference type="SUPFAM" id="SSF53850">
    <property type="entry name" value="Periplasmic binding protein-like II"/>
    <property type="match status" value="1"/>
</dbReference>
<dbReference type="Proteomes" id="UP001597295">
    <property type="component" value="Unassembled WGS sequence"/>
</dbReference>
<dbReference type="Gene3D" id="3.10.105.10">
    <property type="entry name" value="Dipeptide-binding Protein, Domain 3"/>
    <property type="match status" value="1"/>
</dbReference>
<evidence type="ECO:0000259" key="5">
    <source>
        <dbReference type="Pfam" id="PF00496"/>
    </source>
</evidence>
<proteinExistence type="inferred from homology"/>
<feature type="domain" description="Solute-binding protein family 5" evidence="5">
    <location>
        <begin position="70"/>
        <end position="451"/>
    </location>
</feature>
<dbReference type="Gene3D" id="3.40.190.10">
    <property type="entry name" value="Periplasmic binding protein-like II"/>
    <property type="match status" value="1"/>
</dbReference>
<sequence>MTRFHRALIIGAATAALMAGSASAKTLVFCSEGSPENFSPPRATSGTASTAAAETIYSRLVDFERGTTNLRNHLAEKYDVSADGKVYTFNLRKGVKFGATSYFKPTRDMNADDVIFSIERQLKPDHPYNKVGGDKFYYFESLNMAKVIEKVEKVDDMTVRITLVDALSPFITNMAMPFMSVFSKEYADQLTKAGKMEDIDLKPVGTGPFVYVDYQKDSTIRYRPNPDYFEGKSTLDGLVFAITPDATQRSNKLKAGECHIAALPNPNDIEGLKKEPKLQVLQQAGLNVGYIAFNVEKKPFDDVRVRQALNLAINKKNIIDAIYQGGIGEVAKNPLPPVMAWAYNDDIKDYSYDVEAAKKLLAEAGVPVGTEIDLWAMPVSRPYNPNAKRMGEIVQADWEKVGIKAKIVSYDWGEYLKRTNDGEHQTMMLGWTGDTGDPDNFLYELLGCAAAKAGGNRARWCNAEFEDLIQKARKIGDKAERAKLYQQAQVIFKKEAPWVTVAHAVQTVPMSKDVENYKVDPLGRYKFYGVTLK</sequence>
<evidence type="ECO:0000256" key="4">
    <source>
        <dbReference type="SAM" id="SignalP"/>
    </source>
</evidence>
<dbReference type="InterPro" id="IPR030678">
    <property type="entry name" value="Peptide/Ni-bd"/>
</dbReference>
<dbReference type="PANTHER" id="PTHR30290">
    <property type="entry name" value="PERIPLASMIC BINDING COMPONENT OF ABC TRANSPORTER"/>
    <property type="match status" value="1"/>
</dbReference>
<dbReference type="Pfam" id="PF00496">
    <property type="entry name" value="SBP_bac_5"/>
    <property type="match status" value="1"/>
</dbReference>
<dbReference type="Gene3D" id="3.90.76.10">
    <property type="entry name" value="Dipeptide-binding Protein, Domain 1"/>
    <property type="match status" value="1"/>
</dbReference>
<gene>
    <name evidence="6" type="ORF">ACFSM5_17855</name>
</gene>
<comment type="caution">
    <text evidence="6">The sequence shown here is derived from an EMBL/GenBank/DDBJ whole genome shotgun (WGS) entry which is preliminary data.</text>
</comment>
<comment type="similarity">
    <text evidence="2">Belongs to the bacterial solute-binding protein 5 family.</text>
</comment>
<dbReference type="CDD" id="cd08493">
    <property type="entry name" value="PBP2_DppA_like"/>
    <property type="match status" value="1"/>
</dbReference>
<comment type="subcellular location">
    <subcellularLocation>
        <location evidence="1">Periplasm</location>
    </subcellularLocation>
</comment>
<dbReference type="InterPro" id="IPR023765">
    <property type="entry name" value="SBP_5_CS"/>
</dbReference>
<dbReference type="InterPro" id="IPR000914">
    <property type="entry name" value="SBP_5_dom"/>
</dbReference>
<evidence type="ECO:0000256" key="2">
    <source>
        <dbReference type="ARBA" id="ARBA00005695"/>
    </source>
</evidence>
<accession>A0ABW5DZZ9</accession>
<dbReference type="PIRSF" id="PIRSF002741">
    <property type="entry name" value="MppA"/>
    <property type="match status" value="1"/>
</dbReference>
<name>A0ABW5DZZ9_9PROT</name>
<evidence type="ECO:0000313" key="7">
    <source>
        <dbReference type="Proteomes" id="UP001597295"/>
    </source>
</evidence>
<keyword evidence="3 4" id="KW-0732">Signal</keyword>
<evidence type="ECO:0000256" key="1">
    <source>
        <dbReference type="ARBA" id="ARBA00004418"/>
    </source>
</evidence>
<dbReference type="PANTHER" id="PTHR30290:SF38">
    <property type="entry name" value="D,D-DIPEPTIDE-BINDING PERIPLASMIC PROTEIN DDPA-RELATED"/>
    <property type="match status" value="1"/>
</dbReference>